<feature type="domain" description="PhnB-like" evidence="1">
    <location>
        <begin position="2"/>
        <end position="139"/>
    </location>
</feature>
<sequence>MKLIPYLMFADSQCREAFDFYARVLRGEILSVVGYGDMPPMEGAPPMPEEMKSQVANIHLLAEGAELMGADNAAGICGGEAVAGVDNTTINIDVASIEEAERIFAELSAGGKVVAPIGETFWAQRWGMLVDRYGKPWMVNCMKPTA</sequence>
<organism evidence="2 3">
    <name type="scientific">Xanthomonas boreopolis</name>
    <dbReference type="NCBI Taxonomy" id="86183"/>
    <lineage>
        <taxon>Bacteria</taxon>
        <taxon>Pseudomonadati</taxon>
        <taxon>Pseudomonadota</taxon>
        <taxon>Gammaproteobacteria</taxon>
        <taxon>Lysobacterales</taxon>
        <taxon>Lysobacteraceae</taxon>
        <taxon>Xanthomonas</taxon>
    </lineage>
</organism>
<reference evidence="2" key="1">
    <citation type="journal article" date="2014" name="Int. J. Syst. Evol. Microbiol.">
        <title>Complete genome sequence of Corynebacterium casei LMG S-19264T (=DSM 44701T), isolated from a smear-ripened cheese.</title>
        <authorList>
            <consortium name="US DOE Joint Genome Institute (JGI-PGF)"/>
            <person name="Walter F."/>
            <person name="Albersmeier A."/>
            <person name="Kalinowski J."/>
            <person name="Ruckert C."/>
        </authorList>
    </citation>
    <scope>NUCLEOTIDE SEQUENCE</scope>
    <source>
        <strain evidence="2">JCM 13306</strain>
    </source>
</reference>
<dbReference type="PANTHER" id="PTHR33990:SF1">
    <property type="entry name" value="PROTEIN YJDN"/>
    <property type="match status" value="1"/>
</dbReference>
<reference evidence="2" key="2">
    <citation type="submission" date="2020-09" db="EMBL/GenBank/DDBJ databases">
        <authorList>
            <person name="Sun Q."/>
            <person name="Ohkuma M."/>
        </authorList>
    </citation>
    <scope>NUCLEOTIDE SEQUENCE</scope>
    <source>
        <strain evidence="2">JCM 13306</strain>
    </source>
</reference>
<accession>A0A919F752</accession>
<dbReference type="AlphaFoldDB" id="A0A919F752"/>
<keyword evidence="3" id="KW-1185">Reference proteome</keyword>
<dbReference type="CDD" id="cd06588">
    <property type="entry name" value="PhnB_like"/>
    <property type="match status" value="1"/>
</dbReference>
<dbReference type="Gene3D" id="3.10.180.10">
    <property type="entry name" value="2,3-Dihydroxybiphenyl 1,2-Dioxygenase, domain 1"/>
    <property type="match status" value="1"/>
</dbReference>
<dbReference type="SUPFAM" id="SSF54593">
    <property type="entry name" value="Glyoxalase/Bleomycin resistance protein/Dihydroxybiphenyl dioxygenase"/>
    <property type="match status" value="1"/>
</dbReference>
<protein>
    <submittedName>
        <fullName evidence="2">VOC family protein</fullName>
    </submittedName>
</protein>
<dbReference type="Proteomes" id="UP000623958">
    <property type="component" value="Unassembled WGS sequence"/>
</dbReference>
<comment type="caution">
    <text evidence="2">The sequence shown here is derived from an EMBL/GenBank/DDBJ whole genome shotgun (WGS) entry which is preliminary data.</text>
</comment>
<evidence type="ECO:0000313" key="2">
    <source>
        <dbReference type="EMBL" id="GHH52172.1"/>
    </source>
</evidence>
<dbReference type="InterPro" id="IPR029068">
    <property type="entry name" value="Glyas_Bleomycin-R_OHBP_Dase"/>
</dbReference>
<evidence type="ECO:0000259" key="1">
    <source>
        <dbReference type="Pfam" id="PF06983"/>
    </source>
</evidence>
<dbReference type="InterPro" id="IPR028973">
    <property type="entry name" value="PhnB-like"/>
</dbReference>
<name>A0A919F752_9XANT</name>
<evidence type="ECO:0000313" key="3">
    <source>
        <dbReference type="Proteomes" id="UP000623958"/>
    </source>
</evidence>
<dbReference type="Pfam" id="PF06983">
    <property type="entry name" value="3-dmu-9_3-mt"/>
    <property type="match status" value="1"/>
</dbReference>
<gene>
    <name evidence="2" type="ORF">GCM10009090_15410</name>
</gene>
<dbReference type="RefSeq" id="WP_140725722.1">
    <property type="nucleotide sequence ID" value="NZ_BNBA01000010.1"/>
</dbReference>
<dbReference type="PANTHER" id="PTHR33990">
    <property type="entry name" value="PROTEIN YJDN-RELATED"/>
    <property type="match status" value="1"/>
</dbReference>
<proteinExistence type="predicted"/>
<dbReference type="EMBL" id="BNBA01000010">
    <property type="protein sequence ID" value="GHH52172.1"/>
    <property type="molecule type" value="Genomic_DNA"/>
</dbReference>